<dbReference type="Pfam" id="PF00782">
    <property type="entry name" value="DSPc"/>
    <property type="match status" value="1"/>
</dbReference>
<evidence type="ECO:0000259" key="4">
    <source>
        <dbReference type="PROSITE" id="PS50054"/>
    </source>
</evidence>
<proteinExistence type="predicted"/>
<organism evidence="6 7">
    <name type="scientific">Clathrus columnatus</name>
    <dbReference type="NCBI Taxonomy" id="1419009"/>
    <lineage>
        <taxon>Eukaryota</taxon>
        <taxon>Fungi</taxon>
        <taxon>Dikarya</taxon>
        <taxon>Basidiomycota</taxon>
        <taxon>Agaricomycotina</taxon>
        <taxon>Agaricomycetes</taxon>
        <taxon>Phallomycetidae</taxon>
        <taxon>Phallales</taxon>
        <taxon>Clathraceae</taxon>
        <taxon>Clathrus</taxon>
    </lineage>
</organism>
<dbReference type="PROSITE" id="PS50056">
    <property type="entry name" value="TYR_PHOSPHATASE_2"/>
    <property type="match status" value="1"/>
</dbReference>
<evidence type="ECO:0000256" key="2">
    <source>
        <dbReference type="ARBA" id="ARBA00022912"/>
    </source>
</evidence>
<dbReference type="PROSITE" id="PS50054">
    <property type="entry name" value="TYR_PHOSPHATASE_DUAL"/>
    <property type="match status" value="1"/>
</dbReference>
<dbReference type="SMART" id="SM00195">
    <property type="entry name" value="DSPc"/>
    <property type="match status" value="1"/>
</dbReference>
<reference evidence="6" key="1">
    <citation type="submission" date="2021-10" db="EMBL/GenBank/DDBJ databases">
        <title>De novo Genome Assembly of Clathrus columnatus (Basidiomycota, Fungi) Using Illumina and Nanopore Sequence Data.</title>
        <authorList>
            <person name="Ogiso-Tanaka E."/>
            <person name="Itagaki H."/>
            <person name="Hosoya T."/>
            <person name="Hosaka K."/>
        </authorList>
    </citation>
    <scope>NUCLEOTIDE SEQUENCE</scope>
    <source>
        <strain evidence="6">MO-923</strain>
    </source>
</reference>
<keyword evidence="1" id="KW-0378">Hydrolase</keyword>
<comment type="caution">
    <text evidence="6">The sequence shown here is derived from an EMBL/GenBank/DDBJ whole genome shotgun (WGS) entry which is preliminary data.</text>
</comment>
<dbReference type="InterPro" id="IPR000340">
    <property type="entry name" value="Dual-sp_phosphatase_cat-dom"/>
</dbReference>
<evidence type="ECO:0000256" key="1">
    <source>
        <dbReference type="ARBA" id="ARBA00022801"/>
    </source>
</evidence>
<gene>
    <name evidence="6" type="ORF">Clacol_002544</name>
</gene>
<accession>A0AAV5A560</accession>
<evidence type="ECO:0008006" key="8">
    <source>
        <dbReference type="Google" id="ProtNLM"/>
    </source>
</evidence>
<feature type="region of interest" description="Disordered" evidence="3">
    <location>
        <begin position="542"/>
        <end position="565"/>
    </location>
</feature>
<dbReference type="GO" id="GO:0005634">
    <property type="term" value="C:nucleus"/>
    <property type="evidence" value="ECO:0007669"/>
    <property type="project" value="GOC"/>
</dbReference>
<dbReference type="Proteomes" id="UP001050691">
    <property type="component" value="Unassembled WGS sequence"/>
</dbReference>
<dbReference type="PANTHER" id="PTHR47550:SF1">
    <property type="entry name" value="DUAL SPECIFICITY PROTEIN PHOSPHATASE PPS1"/>
    <property type="match status" value="1"/>
</dbReference>
<dbReference type="GO" id="GO:0008138">
    <property type="term" value="F:protein tyrosine/serine/threonine phosphatase activity"/>
    <property type="evidence" value="ECO:0007669"/>
    <property type="project" value="InterPro"/>
</dbReference>
<sequence>MSFVAGLAYSQRFLDSLPILLPRPAPHAPIRAITAHHFAKIRHKHITSDVPDNVLFPFLHGLEGDNHAQNHFFSKNGLPVPVPAYRGLIWVLCDDDDDLLPLNNEEDEDEDIDIDDDLLFLENANPSIPTVSNAAPTHNNVNSSRPMSIHSGHSGVDSMLSSSPDSLFSQSVVSLETAATSIHSSPSCSSLPTASSSKPPLTSHLLTSTFHPSELIIDTQDGPQFIPPIVPKGISLRNFGIQVPIYATLSDIVIYSPKGLTRPAFALAQRFKLAIESKREQRLKSCPSHLDTSNLLTYNVFVVSDPFSTFETHYPDLISIASNGTLLNHISFPVREMTEMRELTHASEIHPGVLVGNSGDVPMWQKGDSDSPFDWNVNNPDGYDICVECYDQAPYPHAQLLKQAEEHLAALDALWATGYSSLSSPFFSPSAAPPRPPPNANTIIHFSFPSAPPSRAETIPQLTPFISFLQSVLHRPRRCKVLIYSHDGYTESSILALTLLMAEKRCSLPEAYLELQVVRGRSFFVHQWDLGILRRIEAKYARSGGEGREKEKAGREKGSNGPDKWGSWAGAFMGRNHHTTHAGGHGLSSSIPTTPSSEFGQPHQAQTQTTTQNTSQRRARAQTSPLLPALIDHTSWFNDDRFDGSFPSRVLPFLYLGNLNHASNAYMLHALGITHVVSVGECALVPPVGENVPVSGSGSTATNSAQTFDSKENGTSGDEYQYVLPTTSSGKNKQVGSLWREEKEGRIKVLDIKGVCDDGIDSLRPAFASICAWIDKARMEGGKVLVHCRVGVSRSATVTIAYVMKHLGISLVDAYLIVRSRRLSVLIQPNMRLLYNLCGWEVELARSRVYGHHHNVDDDDEEPWLKVLDESERAVQKNLNKSLNWPFLAREVHLLNEKYLH</sequence>
<dbReference type="AlphaFoldDB" id="A0AAV5A560"/>
<dbReference type="InterPro" id="IPR053239">
    <property type="entry name" value="Dual_spec_PTase"/>
</dbReference>
<evidence type="ECO:0000256" key="3">
    <source>
        <dbReference type="SAM" id="MobiDB-lite"/>
    </source>
</evidence>
<evidence type="ECO:0000259" key="5">
    <source>
        <dbReference type="PROSITE" id="PS50056"/>
    </source>
</evidence>
<feature type="compositionally biased region" description="Basic and acidic residues" evidence="3">
    <location>
        <begin position="542"/>
        <end position="558"/>
    </location>
</feature>
<feature type="region of interest" description="Disordered" evidence="3">
    <location>
        <begin position="693"/>
        <end position="716"/>
    </location>
</feature>
<feature type="region of interest" description="Disordered" evidence="3">
    <location>
        <begin position="129"/>
        <end position="162"/>
    </location>
</feature>
<keyword evidence="2" id="KW-0904">Protein phosphatase</keyword>
<feature type="domain" description="Tyrosine-protein phosphatase" evidence="4">
    <location>
        <begin position="646"/>
        <end position="846"/>
    </location>
</feature>
<feature type="compositionally biased region" description="Polar residues" evidence="3">
    <location>
        <begin position="129"/>
        <end position="146"/>
    </location>
</feature>
<feature type="domain" description="Tyrosine specific protein phosphatases" evidence="5">
    <location>
        <begin position="765"/>
        <end position="833"/>
    </location>
</feature>
<dbReference type="InterPro" id="IPR047949">
    <property type="entry name" value="PPS1_DSP"/>
</dbReference>
<keyword evidence="7" id="KW-1185">Reference proteome</keyword>
<feature type="compositionally biased region" description="Polar residues" evidence="3">
    <location>
        <begin position="587"/>
        <end position="599"/>
    </location>
</feature>
<dbReference type="Gene3D" id="3.90.190.10">
    <property type="entry name" value="Protein tyrosine phosphatase superfamily"/>
    <property type="match status" value="2"/>
</dbReference>
<name>A0AAV5A560_9AGAM</name>
<dbReference type="InterPro" id="IPR016130">
    <property type="entry name" value="Tyr_Pase_AS"/>
</dbReference>
<protein>
    <recommendedName>
        <fullName evidence="8">Protein-tyrosine-phosphatase</fullName>
    </recommendedName>
</protein>
<dbReference type="PANTHER" id="PTHR47550">
    <property type="entry name" value="DUAL SPECIFICITY PROTEIN PHOSPHATASE PPS1"/>
    <property type="match status" value="1"/>
</dbReference>
<dbReference type="GO" id="GO:0033260">
    <property type="term" value="P:nuclear DNA replication"/>
    <property type="evidence" value="ECO:0007669"/>
    <property type="project" value="InterPro"/>
</dbReference>
<dbReference type="PROSITE" id="PS00383">
    <property type="entry name" value="TYR_PHOSPHATASE_1"/>
    <property type="match status" value="1"/>
</dbReference>
<feature type="compositionally biased region" description="Low complexity" evidence="3">
    <location>
        <begin position="604"/>
        <end position="616"/>
    </location>
</feature>
<dbReference type="InterPro" id="IPR029021">
    <property type="entry name" value="Prot-tyrosine_phosphatase-like"/>
</dbReference>
<dbReference type="CDD" id="cd14516">
    <property type="entry name" value="DSP_fungal_PPS1"/>
    <property type="match status" value="1"/>
</dbReference>
<dbReference type="SUPFAM" id="SSF52799">
    <property type="entry name" value="(Phosphotyrosine protein) phosphatases II"/>
    <property type="match status" value="2"/>
</dbReference>
<dbReference type="InterPro" id="IPR020422">
    <property type="entry name" value="TYR_PHOSPHATASE_DUAL_dom"/>
</dbReference>
<feature type="region of interest" description="Disordered" evidence="3">
    <location>
        <begin position="579"/>
        <end position="621"/>
    </location>
</feature>
<dbReference type="InterPro" id="IPR000387">
    <property type="entry name" value="Tyr_Pase_dom"/>
</dbReference>
<dbReference type="EMBL" id="BPWL01000003">
    <property type="protein sequence ID" value="GJJ08333.1"/>
    <property type="molecule type" value="Genomic_DNA"/>
</dbReference>
<evidence type="ECO:0000313" key="7">
    <source>
        <dbReference type="Proteomes" id="UP001050691"/>
    </source>
</evidence>
<evidence type="ECO:0000313" key="6">
    <source>
        <dbReference type="EMBL" id="GJJ08333.1"/>
    </source>
</evidence>
<feature type="compositionally biased region" description="Polar residues" evidence="3">
    <location>
        <begin position="694"/>
        <end position="716"/>
    </location>
</feature>